<organism evidence="2 3">
    <name type="scientific">Lepidopterella palustris CBS 459.81</name>
    <dbReference type="NCBI Taxonomy" id="1314670"/>
    <lineage>
        <taxon>Eukaryota</taxon>
        <taxon>Fungi</taxon>
        <taxon>Dikarya</taxon>
        <taxon>Ascomycota</taxon>
        <taxon>Pezizomycotina</taxon>
        <taxon>Dothideomycetes</taxon>
        <taxon>Pleosporomycetidae</taxon>
        <taxon>Mytilinidiales</taxon>
        <taxon>Argynnaceae</taxon>
        <taxon>Lepidopterella</taxon>
    </lineage>
</organism>
<feature type="region of interest" description="Disordered" evidence="1">
    <location>
        <begin position="52"/>
        <end position="95"/>
    </location>
</feature>
<reference evidence="2 3" key="1">
    <citation type="journal article" date="2016" name="Nat. Commun.">
        <title>Ectomycorrhizal ecology is imprinted in the genome of the dominant symbiotic fungus Cenococcum geophilum.</title>
        <authorList>
            <consortium name="DOE Joint Genome Institute"/>
            <person name="Peter M."/>
            <person name="Kohler A."/>
            <person name="Ohm R.A."/>
            <person name="Kuo A."/>
            <person name="Krutzmann J."/>
            <person name="Morin E."/>
            <person name="Arend M."/>
            <person name="Barry K.W."/>
            <person name="Binder M."/>
            <person name="Choi C."/>
            <person name="Clum A."/>
            <person name="Copeland A."/>
            <person name="Grisel N."/>
            <person name="Haridas S."/>
            <person name="Kipfer T."/>
            <person name="LaButti K."/>
            <person name="Lindquist E."/>
            <person name="Lipzen A."/>
            <person name="Maire R."/>
            <person name="Meier B."/>
            <person name="Mihaltcheva S."/>
            <person name="Molinier V."/>
            <person name="Murat C."/>
            <person name="Poggeler S."/>
            <person name="Quandt C.A."/>
            <person name="Sperisen C."/>
            <person name="Tritt A."/>
            <person name="Tisserant E."/>
            <person name="Crous P.W."/>
            <person name="Henrissat B."/>
            <person name="Nehls U."/>
            <person name="Egli S."/>
            <person name="Spatafora J.W."/>
            <person name="Grigoriev I.V."/>
            <person name="Martin F.M."/>
        </authorList>
    </citation>
    <scope>NUCLEOTIDE SEQUENCE [LARGE SCALE GENOMIC DNA]</scope>
    <source>
        <strain evidence="2 3">CBS 459.81</strain>
    </source>
</reference>
<dbReference type="Proteomes" id="UP000250266">
    <property type="component" value="Unassembled WGS sequence"/>
</dbReference>
<keyword evidence="3" id="KW-1185">Reference proteome</keyword>
<proteinExistence type="predicted"/>
<name>A0A8E2E096_9PEZI</name>
<evidence type="ECO:0000313" key="2">
    <source>
        <dbReference type="EMBL" id="OCK74961.1"/>
    </source>
</evidence>
<dbReference type="AlphaFoldDB" id="A0A8E2E096"/>
<accession>A0A8E2E096</accession>
<dbReference type="EMBL" id="KV745385">
    <property type="protein sequence ID" value="OCK74961.1"/>
    <property type="molecule type" value="Genomic_DNA"/>
</dbReference>
<sequence length="302" mass="33095">MENPSNGSPHRRRSSSSASFPRPPLLSEWTTLSAADPEDYLNAPLATCNHRDHSAPSLATPAPPSFNADLELLSSSTSTPGTRGKDLLDAPDPDLRLPASSTTRFFTLAARANHLIEKHGRYYYHSGRFERASNGSKYAGISPHWRRVRSYSAAQEAIMATRLAGQMVIDSDLKVFEALFETATQLLWEVNAEGVLDSSTWAWGVYGITAGMVGPPSPSSMSRKARLYDALTAPPTTSPIRSREIHTLGKVLLEKVLGSMNLVKMFHVVMVLGGWLRRLGREELVELDWVDIAAAVALPKEN</sequence>
<gene>
    <name evidence="2" type="ORF">K432DRAFT_409433</name>
</gene>
<protein>
    <submittedName>
        <fullName evidence="2">Uncharacterized protein</fullName>
    </submittedName>
</protein>
<evidence type="ECO:0000256" key="1">
    <source>
        <dbReference type="SAM" id="MobiDB-lite"/>
    </source>
</evidence>
<feature type="region of interest" description="Disordered" evidence="1">
    <location>
        <begin position="1"/>
        <end position="24"/>
    </location>
</feature>
<evidence type="ECO:0000313" key="3">
    <source>
        <dbReference type="Proteomes" id="UP000250266"/>
    </source>
</evidence>